<evidence type="ECO:0000256" key="1">
    <source>
        <dbReference type="SAM" id="Phobius"/>
    </source>
</evidence>
<dbReference type="RefSeq" id="WP_151472734.1">
    <property type="nucleotide sequence ID" value="NZ_WBKG01000031.1"/>
</dbReference>
<feature type="transmembrane region" description="Helical" evidence="1">
    <location>
        <begin position="176"/>
        <end position="198"/>
    </location>
</feature>
<organism evidence="2 3">
    <name type="scientific">Streptomyces triticiradicis</name>
    <dbReference type="NCBI Taxonomy" id="2651189"/>
    <lineage>
        <taxon>Bacteria</taxon>
        <taxon>Bacillati</taxon>
        <taxon>Actinomycetota</taxon>
        <taxon>Actinomycetes</taxon>
        <taxon>Kitasatosporales</taxon>
        <taxon>Streptomycetaceae</taxon>
        <taxon>Streptomyces</taxon>
    </lineage>
</organism>
<keyword evidence="3" id="KW-1185">Reference proteome</keyword>
<feature type="transmembrane region" description="Helical" evidence="1">
    <location>
        <begin position="307"/>
        <end position="325"/>
    </location>
</feature>
<feature type="transmembrane region" description="Helical" evidence="1">
    <location>
        <begin position="83"/>
        <end position="112"/>
    </location>
</feature>
<comment type="caution">
    <text evidence="2">The sequence shown here is derived from an EMBL/GenBank/DDBJ whole genome shotgun (WGS) entry which is preliminary data.</text>
</comment>
<gene>
    <name evidence="2" type="ORF">F8144_30855</name>
</gene>
<evidence type="ECO:0000313" key="2">
    <source>
        <dbReference type="EMBL" id="KAB1982357.1"/>
    </source>
</evidence>
<feature type="transmembrane region" description="Helical" evidence="1">
    <location>
        <begin position="30"/>
        <end position="49"/>
    </location>
</feature>
<dbReference type="AlphaFoldDB" id="A0A7J5D8U5"/>
<feature type="transmembrane region" description="Helical" evidence="1">
    <location>
        <begin position="205"/>
        <end position="223"/>
    </location>
</feature>
<feature type="transmembrane region" description="Helical" evidence="1">
    <location>
        <begin position="133"/>
        <end position="156"/>
    </location>
</feature>
<keyword evidence="1" id="KW-0812">Transmembrane</keyword>
<dbReference type="EMBL" id="WBKG01000031">
    <property type="protein sequence ID" value="KAB1982357.1"/>
    <property type="molecule type" value="Genomic_DNA"/>
</dbReference>
<dbReference type="Proteomes" id="UP000442990">
    <property type="component" value="Unassembled WGS sequence"/>
</dbReference>
<keyword evidence="1" id="KW-0472">Membrane</keyword>
<sequence>MSTLTGRRPSGPAPYRPSGLTWTVLRLHRTALYVWGAALLVIGAALIWMHSAGPTTRFVGGCEAGEPFPLDCGPFRETTAHKVYSYGLALVSGCVTYLMYAVAAWAGAALTGRELESGTARLAWTQSVTPARWLATRLAVPAVLLTAGTTLAFLLGNWTRHAESRGLSGGWFNTNVFISSGPVAVAYALAGLALGALAGLVLRRALPAAAAALAAAYVLHEVLDGFRMSLWPAVTATGQAAFQVPYGSLVLEHGAVTGGGERLVTNWSCVGTDGAALERCLEGSGMADFWTTYQPESRFWPLQLVESGLLLALAGLATAAAFALLRRRHS</sequence>
<protein>
    <recommendedName>
        <fullName evidence="4">ABC transporter permease</fullName>
    </recommendedName>
</protein>
<proteinExistence type="predicted"/>
<accession>A0A7J5D8U5</accession>
<keyword evidence="1" id="KW-1133">Transmembrane helix</keyword>
<evidence type="ECO:0000313" key="3">
    <source>
        <dbReference type="Proteomes" id="UP000442990"/>
    </source>
</evidence>
<name>A0A7J5D8U5_9ACTN</name>
<evidence type="ECO:0008006" key="4">
    <source>
        <dbReference type="Google" id="ProtNLM"/>
    </source>
</evidence>
<reference evidence="2 3" key="1">
    <citation type="submission" date="2019-09" db="EMBL/GenBank/DDBJ databases">
        <title>Isolation and identification of active actinomycetes.</title>
        <authorList>
            <person name="Yu Z."/>
            <person name="Han C."/>
            <person name="Yu B."/>
        </authorList>
    </citation>
    <scope>NUCLEOTIDE SEQUENCE [LARGE SCALE GENOMIC DNA]</scope>
    <source>
        <strain evidence="2 3">NEAU-H2</strain>
    </source>
</reference>